<dbReference type="GO" id="GO:0003735">
    <property type="term" value="F:structural constituent of ribosome"/>
    <property type="evidence" value="ECO:0007669"/>
    <property type="project" value="InterPro"/>
</dbReference>
<reference evidence="1" key="1">
    <citation type="submission" date="2014-08" db="EMBL/GenBank/DDBJ databases">
        <authorList>
            <person name="Sharma Rahul"/>
            <person name="Thines Marco"/>
        </authorList>
    </citation>
    <scope>NUCLEOTIDE SEQUENCE</scope>
</reference>
<dbReference type="PANTHER" id="PTHR28174">
    <property type="entry name" value="54S RIBOSOMAL PROTEIN L36, MITOCHONDRIAL"/>
    <property type="match status" value="1"/>
</dbReference>
<dbReference type="GO" id="GO:0032543">
    <property type="term" value="P:mitochondrial translation"/>
    <property type="evidence" value="ECO:0007669"/>
    <property type="project" value="InterPro"/>
</dbReference>
<accession>A0A0F7SQ99</accession>
<dbReference type="AlphaFoldDB" id="A0A0F7SQ99"/>
<proteinExistence type="predicted"/>
<organism evidence="1">
    <name type="scientific">Phaffia rhodozyma</name>
    <name type="common">Yeast</name>
    <name type="synonym">Xanthophyllomyces dendrorhous</name>
    <dbReference type="NCBI Taxonomy" id="264483"/>
    <lineage>
        <taxon>Eukaryota</taxon>
        <taxon>Fungi</taxon>
        <taxon>Dikarya</taxon>
        <taxon>Basidiomycota</taxon>
        <taxon>Agaricomycotina</taxon>
        <taxon>Tremellomycetes</taxon>
        <taxon>Cystofilobasidiales</taxon>
        <taxon>Mrakiaceae</taxon>
        <taxon>Phaffia</taxon>
    </lineage>
</organism>
<dbReference type="PANTHER" id="PTHR28174:SF1">
    <property type="entry name" value="LARGE RIBOSOMAL SUBUNIT PROTEIN BL31M"/>
    <property type="match status" value="1"/>
</dbReference>
<dbReference type="GO" id="GO:0005762">
    <property type="term" value="C:mitochondrial large ribosomal subunit"/>
    <property type="evidence" value="ECO:0007669"/>
    <property type="project" value="InterPro"/>
</dbReference>
<dbReference type="EMBL" id="LN483157">
    <property type="protein sequence ID" value="CED83546.1"/>
    <property type="molecule type" value="Genomic_DNA"/>
</dbReference>
<dbReference type="Gene3D" id="6.20.130.10">
    <property type="match status" value="1"/>
</dbReference>
<sequence length="158" mass="17709">MRPSPASSKRMFGLLKARRQTDLKHAMCPSKLGRTHVYKPKPLPPAQPPLFPQQVVLADGSSFTHYTTSPRSVYKLTKDLSNHPLWYPNKVSSRDLQDEFGRIGRFKSKYATTGSENSEDDPFASGIEDWMSEGAVELKQKPKVVVEPKAPVGKKGKR</sequence>
<dbReference type="InterPro" id="IPR034600">
    <property type="entry name" value="Ribosomal_bL31m"/>
</dbReference>
<name>A0A0F7SQ99_PHARH</name>
<evidence type="ECO:0000313" key="1">
    <source>
        <dbReference type="EMBL" id="CED83546.1"/>
    </source>
</evidence>
<protein>
    <submittedName>
        <fullName evidence="1">Uncharacterized protein</fullName>
    </submittedName>
</protein>